<evidence type="ECO:0000256" key="3">
    <source>
        <dbReference type="ARBA" id="ARBA00022989"/>
    </source>
</evidence>
<sequence>MASDEQEKPLAPTAYRISVREDRAMSMELKRLYSNRYYVKWCGCISALFLILVVVVLILVFTVFLVKDPVVKMNSARIEGLDRLNVSNINPSTNLTVIADVSVKNPNVASFKYENATTRLFYDGVVVGEARTPGGRANARRTVRLNLTIDVMLGKILEVPRLKADLQSKVLPVSSYTSISGKVKIVNKKDSSVAWAIVSFSMRNHMFESVGGQKLQRIRPGVFEGDEDDGEITITEYIKRHKQKRWGICPFFFAAVSKIEYNKVKELFPGIGSLAT</sequence>
<dbReference type="InterPro" id="IPR044839">
    <property type="entry name" value="NDR1-like"/>
</dbReference>
<dbReference type="PANTHER" id="PTHR31234">
    <property type="entry name" value="LATE EMBRYOGENESIS ABUNDANT (LEA) HYDROXYPROLINE-RICH GLYCOPROTEIN FAMILY"/>
    <property type="match status" value="1"/>
</dbReference>
<dbReference type="Gene3D" id="2.60.40.1820">
    <property type="match status" value="1"/>
</dbReference>
<proteinExistence type="predicted"/>
<comment type="caution">
    <text evidence="7">The sequence shown here is derived from an EMBL/GenBank/DDBJ whole genome shotgun (WGS) entry which is preliminary data.</text>
</comment>
<evidence type="ECO:0000256" key="2">
    <source>
        <dbReference type="ARBA" id="ARBA00022692"/>
    </source>
</evidence>
<dbReference type="EMBL" id="JAVXUP010001458">
    <property type="protein sequence ID" value="KAK3011408.1"/>
    <property type="molecule type" value="Genomic_DNA"/>
</dbReference>
<protein>
    <recommendedName>
        <fullName evidence="6">Late embryogenesis abundant protein LEA-2 subgroup domain-containing protein</fullName>
    </recommendedName>
</protein>
<dbReference type="AlphaFoldDB" id="A0AA88VNT0"/>
<keyword evidence="8" id="KW-1185">Reference proteome</keyword>
<dbReference type="GO" id="GO:0016020">
    <property type="term" value="C:membrane"/>
    <property type="evidence" value="ECO:0007669"/>
    <property type="project" value="UniProtKB-SubCell"/>
</dbReference>
<reference evidence="7" key="1">
    <citation type="submission" date="2022-12" db="EMBL/GenBank/DDBJ databases">
        <title>Draft genome assemblies for two species of Escallonia (Escalloniales).</title>
        <authorList>
            <person name="Chanderbali A."/>
            <person name="Dervinis C."/>
            <person name="Anghel I."/>
            <person name="Soltis D."/>
            <person name="Soltis P."/>
            <person name="Zapata F."/>
        </authorList>
    </citation>
    <scope>NUCLEOTIDE SEQUENCE</scope>
    <source>
        <strain evidence="7">UCBG64.0493</strain>
        <tissue evidence="7">Leaf</tissue>
    </source>
</reference>
<gene>
    <name evidence="7" type="ORF">RJ639_011054</name>
</gene>
<dbReference type="GO" id="GO:0098542">
    <property type="term" value="P:defense response to other organism"/>
    <property type="evidence" value="ECO:0007669"/>
    <property type="project" value="InterPro"/>
</dbReference>
<dbReference type="Proteomes" id="UP001188597">
    <property type="component" value="Unassembled WGS sequence"/>
</dbReference>
<feature type="domain" description="Late embryogenesis abundant protein LEA-2 subgroup" evidence="6">
    <location>
        <begin position="101"/>
        <end position="187"/>
    </location>
</feature>
<keyword evidence="3 5" id="KW-1133">Transmembrane helix</keyword>
<dbReference type="PANTHER" id="PTHR31234:SF65">
    <property type="entry name" value="LATE EMBRYOGENESIS ABUNDANT PROTEIN, LEA_2 SUBGROUP"/>
    <property type="match status" value="1"/>
</dbReference>
<keyword evidence="2 5" id="KW-0812">Transmembrane</keyword>
<evidence type="ECO:0000313" key="8">
    <source>
        <dbReference type="Proteomes" id="UP001188597"/>
    </source>
</evidence>
<evidence type="ECO:0000256" key="4">
    <source>
        <dbReference type="ARBA" id="ARBA00023136"/>
    </source>
</evidence>
<evidence type="ECO:0000259" key="6">
    <source>
        <dbReference type="Pfam" id="PF03168"/>
    </source>
</evidence>
<accession>A0AA88VNT0</accession>
<evidence type="ECO:0000313" key="7">
    <source>
        <dbReference type="EMBL" id="KAK3011408.1"/>
    </source>
</evidence>
<organism evidence="7 8">
    <name type="scientific">Escallonia herrerae</name>
    <dbReference type="NCBI Taxonomy" id="1293975"/>
    <lineage>
        <taxon>Eukaryota</taxon>
        <taxon>Viridiplantae</taxon>
        <taxon>Streptophyta</taxon>
        <taxon>Embryophyta</taxon>
        <taxon>Tracheophyta</taxon>
        <taxon>Spermatophyta</taxon>
        <taxon>Magnoliopsida</taxon>
        <taxon>eudicotyledons</taxon>
        <taxon>Gunneridae</taxon>
        <taxon>Pentapetalae</taxon>
        <taxon>asterids</taxon>
        <taxon>campanulids</taxon>
        <taxon>Escalloniales</taxon>
        <taxon>Escalloniaceae</taxon>
        <taxon>Escallonia</taxon>
    </lineage>
</organism>
<evidence type="ECO:0000256" key="5">
    <source>
        <dbReference type="SAM" id="Phobius"/>
    </source>
</evidence>
<evidence type="ECO:0000256" key="1">
    <source>
        <dbReference type="ARBA" id="ARBA00004167"/>
    </source>
</evidence>
<feature type="transmembrane region" description="Helical" evidence="5">
    <location>
        <begin position="38"/>
        <end position="66"/>
    </location>
</feature>
<comment type="subcellular location">
    <subcellularLocation>
        <location evidence="1">Membrane</location>
        <topology evidence="1">Single-pass membrane protein</topology>
    </subcellularLocation>
</comment>
<dbReference type="Pfam" id="PF03168">
    <property type="entry name" value="LEA_2"/>
    <property type="match status" value="1"/>
</dbReference>
<dbReference type="SUPFAM" id="SSF117070">
    <property type="entry name" value="LEA14-like"/>
    <property type="match status" value="1"/>
</dbReference>
<keyword evidence="4 5" id="KW-0472">Membrane</keyword>
<name>A0AA88VNT0_9ASTE</name>
<dbReference type="InterPro" id="IPR004864">
    <property type="entry name" value="LEA_2"/>
</dbReference>